<dbReference type="AlphaFoldDB" id="K5VUS1"/>
<evidence type="ECO:0008006" key="3">
    <source>
        <dbReference type="Google" id="ProtNLM"/>
    </source>
</evidence>
<dbReference type="KEGG" id="pco:PHACADRAFT_208797"/>
<reference evidence="1 2" key="1">
    <citation type="journal article" date="2012" name="BMC Genomics">
        <title>Comparative genomics of the white-rot fungi, Phanerochaete carnosa and P. chrysosporium, to elucidate the genetic basis of the distinct wood types they colonize.</title>
        <authorList>
            <person name="Suzuki H."/>
            <person name="MacDonald J."/>
            <person name="Syed K."/>
            <person name="Salamov A."/>
            <person name="Hori C."/>
            <person name="Aerts A."/>
            <person name="Henrissat B."/>
            <person name="Wiebenga A."/>
            <person name="vanKuyk P.A."/>
            <person name="Barry K."/>
            <person name="Lindquist E."/>
            <person name="LaButti K."/>
            <person name="Lapidus A."/>
            <person name="Lucas S."/>
            <person name="Coutinho P."/>
            <person name="Gong Y."/>
            <person name="Samejima M."/>
            <person name="Mahadevan R."/>
            <person name="Abou-Zaid M."/>
            <person name="de Vries R.P."/>
            <person name="Igarashi K."/>
            <person name="Yadav J.S."/>
            <person name="Grigoriev I.V."/>
            <person name="Master E.R."/>
        </authorList>
    </citation>
    <scope>NUCLEOTIDE SEQUENCE [LARGE SCALE GENOMIC DNA]</scope>
    <source>
        <strain evidence="1 2">HHB-10118-sp</strain>
    </source>
</reference>
<organism evidence="1 2">
    <name type="scientific">Phanerochaete carnosa (strain HHB-10118-sp)</name>
    <name type="common">White-rot fungus</name>
    <name type="synonym">Peniophora carnosa</name>
    <dbReference type="NCBI Taxonomy" id="650164"/>
    <lineage>
        <taxon>Eukaryota</taxon>
        <taxon>Fungi</taxon>
        <taxon>Dikarya</taxon>
        <taxon>Basidiomycota</taxon>
        <taxon>Agaricomycotina</taxon>
        <taxon>Agaricomycetes</taxon>
        <taxon>Polyporales</taxon>
        <taxon>Phanerochaetaceae</taxon>
        <taxon>Phanerochaete</taxon>
    </lineage>
</organism>
<proteinExistence type="predicted"/>
<dbReference type="EMBL" id="JH930472">
    <property type="protein sequence ID" value="EKM55283.1"/>
    <property type="molecule type" value="Genomic_DNA"/>
</dbReference>
<dbReference type="GeneID" id="18912791"/>
<dbReference type="OrthoDB" id="2523549at2759"/>
<evidence type="ECO:0000313" key="1">
    <source>
        <dbReference type="EMBL" id="EKM55283.1"/>
    </source>
</evidence>
<dbReference type="Proteomes" id="UP000008370">
    <property type="component" value="Unassembled WGS sequence"/>
</dbReference>
<dbReference type="InterPro" id="IPR016181">
    <property type="entry name" value="Acyl_CoA_acyltransferase"/>
</dbReference>
<gene>
    <name evidence="1" type="ORF">PHACADRAFT_208797</name>
</gene>
<sequence>MATGFSRVVGFSNPYEFLEAVKSSDDSLMNLSLGALMDSMDEQQIRVRNITEDSRTLVGVYDGDVLALTLVKVASDFPWVLGSPRDRELVRPNAKAAISRLVSFLPMVVDPKSFDNVLSPDFLVDAFIDAWVSGMTARGLRIEALPTFFRSKASFATLATLPPSSLVLSKYRIELASPDDVETLAHLFLDFSRSSPNTASTWEARTKMDMSVRSGEIWVCREQGEIAGYIATDHRRKGIAEAMTVAMMRYFLGAQPLGFDGTPYGPLVKGAKEEICLNVAEEHVKRLYKKCGFLLGESDRDPATGKKLWFASAFRGVKVLED</sequence>
<name>K5VUS1_PHACS</name>
<protein>
    <recommendedName>
        <fullName evidence="3">N-acetyltransferase domain-containing protein</fullName>
    </recommendedName>
</protein>
<dbReference type="SUPFAM" id="SSF55729">
    <property type="entry name" value="Acyl-CoA N-acyltransferases (Nat)"/>
    <property type="match status" value="1"/>
</dbReference>
<dbReference type="InParanoid" id="K5VUS1"/>
<keyword evidence="2" id="KW-1185">Reference proteome</keyword>
<dbReference type="HOGENOM" id="CLU_831659_0_0_1"/>
<accession>K5VUS1</accession>
<dbReference type="RefSeq" id="XP_007395614.1">
    <property type="nucleotide sequence ID" value="XM_007395552.1"/>
</dbReference>
<evidence type="ECO:0000313" key="2">
    <source>
        <dbReference type="Proteomes" id="UP000008370"/>
    </source>
</evidence>
<dbReference type="Gene3D" id="3.40.630.30">
    <property type="match status" value="1"/>
</dbReference>